<evidence type="ECO:0000313" key="2">
    <source>
        <dbReference type="EMBL" id="KAH6599020.1"/>
    </source>
</evidence>
<feature type="compositionally biased region" description="Low complexity" evidence="1">
    <location>
        <begin position="9"/>
        <end position="20"/>
    </location>
</feature>
<reference evidence="2 3" key="1">
    <citation type="submission" date="2021-02" db="EMBL/GenBank/DDBJ databases">
        <title>Variation within the Batrachochytrium salamandrivorans European outbreak.</title>
        <authorList>
            <person name="Kelly M."/>
            <person name="Pasmans F."/>
            <person name="Shea T.P."/>
            <person name="Munoz J.F."/>
            <person name="Carranza S."/>
            <person name="Cuomo C.A."/>
            <person name="Martel A."/>
        </authorList>
    </citation>
    <scope>NUCLEOTIDE SEQUENCE [LARGE SCALE GENOMIC DNA]</scope>
    <source>
        <strain evidence="2 3">AMFP18/2</strain>
    </source>
</reference>
<evidence type="ECO:0000256" key="1">
    <source>
        <dbReference type="SAM" id="MobiDB-lite"/>
    </source>
</evidence>
<comment type="caution">
    <text evidence="2">The sequence shown here is derived from an EMBL/GenBank/DDBJ whole genome shotgun (WGS) entry which is preliminary data.</text>
</comment>
<proteinExistence type="predicted"/>
<feature type="region of interest" description="Disordered" evidence="1">
    <location>
        <begin position="1"/>
        <end position="63"/>
    </location>
</feature>
<feature type="region of interest" description="Disordered" evidence="1">
    <location>
        <begin position="116"/>
        <end position="135"/>
    </location>
</feature>
<accession>A0ABQ8FJB9</accession>
<dbReference type="EMBL" id="JAFCIX010000080">
    <property type="protein sequence ID" value="KAH6599020.1"/>
    <property type="molecule type" value="Genomic_DNA"/>
</dbReference>
<dbReference type="Proteomes" id="UP001648503">
    <property type="component" value="Unassembled WGS sequence"/>
</dbReference>
<keyword evidence="3" id="KW-1185">Reference proteome</keyword>
<gene>
    <name evidence="2" type="ORF">BASA50_003298</name>
</gene>
<sequence>MNSLNTPSTATATTATTTTAVHFSRRARTNQSAGKVPSNIIGESKQPRIPPKAPIKKAKTNTKAPITIESSAKPIHFSRRAPTKRTAKPKEVNIPVAKPKTCTSLPLSRIPRLTTASTTQYEHQPSSKVSPSSRLPISPRMIKARHQVDLQNNQSSAFTETSPIHGMISSVLTGAEESICTDISHKSNTRMGATAAVVSSGGVAEFGSSSLTRVEDIISPGVVADTECIGNNVDTIEVCTGIYHGSKTMMDSDVVLLDGVDRVYSNSTMQLDNNSLPEIVVGVECAGKSANTNGVPASTFCVSKTMPATAATKSRGATRVYSGNPTRQNGSSLPAIVVEAKCTSKKIVATGVRVRKPRGGKVRAAAAAAAAVSPDGIAEFGLNSSTQLGDSISPGMVVDAGCAGNTTGRITTPTSTDIVAPLLSRPTSRSLKRPRKDTTQLEKGWKASSEYQWFVDMKTQFKLDNVISDSLLWVSHENYIKQFDISRVGDAICKACKGVQPMQDTMLDTFCTAVGRNYPGHRNVEQVEGYSESVFLPLDTDSFKAPLSGLSVSPALSETGATAADILCHLDSATPQTQLVSYGTGHFWCVWTQDPIVDDLVEPQYCHGDVKGGQEYDGGHLLDTLASAAEYVEGRRSIDEQDAAHMSPEVCRGDSGQMDSSHSDYYGQTSSYHSNLDMLAASATLDVVDCLKCPTALQQLCDIALDDGPLLLPAWSFKRADTEHFPIPVSLISNTLPAPSAAAAASPLPASPSLLPVLISATVATPAVGSGPARYNNKRAAAEFTDSDTIIAAAPKRLCKS</sequence>
<organism evidence="2 3">
    <name type="scientific">Batrachochytrium salamandrivorans</name>
    <dbReference type="NCBI Taxonomy" id="1357716"/>
    <lineage>
        <taxon>Eukaryota</taxon>
        <taxon>Fungi</taxon>
        <taxon>Fungi incertae sedis</taxon>
        <taxon>Chytridiomycota</taxon>
        <taxon>Chytridiomycota incertae sedis</taxon>
        <taxon>Chytridiomycetes</taxon>
        <taxon>Rhizophydiales</taxon>
        <taxon>Rhizophydiales incertae sedis</taxon>
        <taxon>Batrachochytrium</taxon>
    </lineage>
</organism>
<name>A0ABQ8FJB9_9FUNG</name>
<feature type="region of interest" description="Disordered" evidence="1">
    <location>
        <begin position="642"/>
        <end position="663"/>
    </location>
</feature>
<protein>
    <submittedName>
        <fullName evidence="2">Uncharacterized protein</fullName>
    </submittedName>
</protein>
<evidence type="ECO:0000313" key="3">
    <source>
        <dbReference type="Proteomes" id="UP001648503"/>
    </source>
</evidence>